<dbReference type="Proteomes" id="UP000887569">
    <property type="component" value="Unplaced"/>
</dbReference>
<sequence length="46" mass="5576">MIINNIDEIQQIQIFLMFSYYFPSWFVDTSIRLFDSIAVNMQLYCC</sequence>
<evidence type="ECO:0000313" key="2">
    <source>
        <dbReference type="WBParaSite" id="PgR030_g029_t03"/>
    </source>
</evidence>
<keyword evidence="1" id="KW-1185">Reference proteome</keyword>
<dbReference type="WBParaSite" id="PgR030_g029_t03">
    <property type="protein sequence ID" value="PgR030_g029_t03"/>
    <property type="gene ID" value="PgR030_g029"/>
</dbReference>
<dbReference type="AlphaFoldDB" id="A0A915B868"/>
<proteinExistence type="predicted"/>
<evidence type="ECO:0000313" key="1">
    <source>
        <dbReference type="Proteomes" id="UP000887569"/>
    </source>
</evidence>
<protein>
    <submittedName>
        <fullName evidence="2">LIM zinc-binding domain-containing protein</fullName>
    </submittedName>
</protein>
<organism evidence="1 2">
    <name type="scientific">Parascaris univalens</name>
    <name type="common">Nematode worm</name>
    <dbReference type="NCBI Taxonomy" id="6257"/>
    <lineage>
        <taxon>Eukaryota</taxon>
        <taxon>Metazoa</taxon>
        <taxon>Ecdysozoa</taxon>
        <taxon>Nematoda</taxon>
        <taxon>Chromadorea</taxon>
        <taxon>Rhabditida</taxon>
        <taxon>Spirurina</taxon>
        <taxon>Ascaridomorpha</taxon>
        <taxon>Ascaridoidea</taxon>
        <taxon>Ascarididae</taxon>
        <taxon>Parascaris</taxon>
    </lineage>
</organism>
<name>A0A915B868_PARUN</name>
<reference evidence="2" key="1">
    <citation type="submission" date="2022-11" db="UniProtKB">
        <authorList>
            <consortium name="WormBaseParasite"/>
        </authorList>
    </citation>
    <scope>IDENTIFICATION</scope>
</reference>
<accession>A0A915B868</accession>